<dbReference type="EMBL" id="CP036402">
    <property type="protein sequence ID" value="QBI20396.1"/>
    <property type="molecule type" value="Genomic_DNA"/>
</dbReference>
<keyword evidence="3" id="KW-0547">Nucleotide-binding</keyword>
<dbReference type="PANTHER" id="PTHR43820:SF4">
    <property type="entry name" value="HIGH-AFFINITY BRANCHED-CHAIN AMINO ACID TRANSPORT ATP-BINDING PROTEIN LIVF"/>
    <property type="match status" value="1"/>
</dbReference>
<keyword evidence="4 7" id="KW-0067">ATP-binding</keyword>
<dbReference type="CDD" id="cd03224">
    <property type="entry name" value="ABC_TM1139_LivF_branched"/>
    <property type="match status" value="1"/>
</dbReference>
<accession>A0A411YGW4</accession>
<comment type="similarity">
    <text evidence="1">Belongs to the ABC transporter superfamily.</text>
</comment>
<evidence type="ECO:0000256" key="1">
    <source>
        <dbReference type="ARBA" id="ARBA00005417"/>
    </source>
</evidence>
<keyword evidence="5" id="KW-0029">Amino-acid transport</keyword>
<dbReference type="GO" id="GO:0015807">
    <property type="term" value="P:L-amino acid transport"/>
    <property type="evidence" value="ECO:0007669"/>
    <property type="project" value="TreeGrafter"/>
</dbReference>
<evidence type="ECO:0000256" key="4">
    <source>
        <dbReference type="ARBA" id="ARBA00022840"/>
    </source>
</evidence>
<dbReference type="InterPro" id="IPR052156">
    <property type="entry name" value="BCAA_Transport_ATP-bd_LivF"/>
</dbReference>
<keyword evidence="8" id="KW-1185">Reference proteome</keyword>
<sequence>MLAIDGLDVRYGSVRALHGVTLRVEEGEVVGLIGPNGAGKSTLLHTVMGLVAPAAGDVRLRGDSLVGRPTERITRSGVALVPEGRRVFGQITVDENLRLGLLGRRDAGGADDDLARVHELFPVLRDFRQRKAGILSGGQQQMLAIARALLSQPDLLLLDEPSLGLAPALVEDVFAALEAIRADGRTILIVEQRAQRTVAFADRTEVLAGGEMRLTLGPEDAAATERMAEAYFGA</sequence>
<dbReference type="GO" id="GO:0005524">
    <property type="term" value="F:ATP binding"/>
    <property type="evidence" value="ECO:0007669"/>
    <property type="project" value="UniProtKB-KW"/>
</dbReference>
<evidence type="ECO:0000259" key="6">
    <source>
        <dbReference type="PROSITE" id="PS50893"/>
    </source>
</evidence>
<dbReference type="GO" id="GO:0015658">
    <property type="term" value="F:branched-chain amino acid transmembrane transporter activity"/>
    <property type="evidence" value="ECO:0007669"/>
    <property type="project" value="TreeGrafter"/>
</dbReference>
<dbReference type="KEGG" id="erz:ER308_13030"/>
<dbReference type="PROSITE" id="PS00211">
    <property type="entry name" value="ABC_TRANSPORTER_1"/>
    <property type="match status" value="1"/>
</dbReference>
<organism evidence="7 8">
    <name type="scientific">Egibacter rhizosphaerae</name>
    <dbReference type="NCBI Taxonomy" id="1670831"/>
    <lineage>
        <taxon>Bacteria</taxon>
        <taxon>Bacillati</taxon>
        <taxon>Actinomycetota</taxon>
        <taxon>Nitriliruptoria</taxon>
        <taxon>Egibacterales</taxon>
        <taxon>Egibacteraceae</taxon>
        <taxon>Egibacter</taxon>
    </lineage>
</organism>
<dbReference type="Pfam" id="PF00005">
    <property type="entry name" value="ABC_tran"/>
    <property type="match status" value="1"/>
</dbReference>
<dbReference type="RefSeq" id="WP_131155393.1">
    <property type="nucleotide sequence ID" value="NZ_CP036402.1"/>
</dbReference>
<name>A0A411YGW4_9ACTN</name>
<dbReference type="Proteomes" id="UP000291469">
    <property type="component" value="Chromosome"/>
</dbReference>
<dbReference type="InterPro" id="IPR017871">
    <property type="entry name" value="ABC_transporter-like_CS"/>
</dbReference>
<dbReference type="AlphaFoldDB" id="A0A411YGW4"/>
<evidence type="ECO:0000256" key="2">
    <source>
        <dbReference type="ARBA" id="ARBA00022448"/>
    </source>
</evidence>
<dbReference type="SUPFAM" id="SSF52540">
    <property type="entry name" value="P-loop containing nucleoside triphosphate hydrolases"/>
    <property type="match status" value="1"/>
</dbReference>
<protein>
    <submittedName>
        <fullName evidence="7">ABC transporter ATP-binding protein</fullName>
    </submittedName>
</protein>
<keyword evidence="2" id="KW-0813">Transport</keyword>
<dbReference type="PANTHER" id="PTHR43820">
    <property type="entry name" value="HIGH-AFFINITY BRANCHED-CHAIN AMINO ACID TRANSPORT ATP-BINDING PROTEIN LIVF"/>
    <property type="match status" value="1"/>
</dbReference>
<dbReference type="InterPro" id="IPR027417">
    <property type="entry name" value="P-loop_NTPase"/>
</dbReference>
<dbReference type="OrthoDB" id="9776369at2"/>
<evidence type="ECO:0000313" key="7">
    <source>
        <dbReference type="EMBL" id="QBI20396.1"/>
    </source>
</evidence>
<dbReference type="InterPro" id="IPR003593">
    <property type="entry name" value="AAA+_ATPase"/>
</dbReference>
<dbReference type="SMART" id="SM00382">
    <property type="entry name" value="AAA"/>
    <property type="match status" value="1"/>
</dbReference>
<dbReference type="GO" id="GO:0016887">
    <property type="term" value="F:ATP hydrolysis activity"/>
    <property type="evidence" value="ECO:0007669"/>
    <property type="project" value="InterPro"/>
</dbReference>
<dbReference type="Gene3D" id="3.40.50.300">
    <property type="entry name" value="P-loop containing nucleotide triphosphate hydrolases"/>
    <property type="match status" value="1"/>
</dbReference>
<evidence type="ECO:0000313" key="8">
    <source>
        <dbReference type="Proteomes" id="UP000291469"/>
    </source>
</evidence>
<dbReference type="PROSITE" id="PS50893">
    <property type="entry name" value="ABC_TRANSPORTER_2"/>
    <property type="match status" value="1"/>
</dbReference>
<proteinExistence type="inferred from homology"/>
<evidence type="ECO:0000256" key="3">
    <source>
        <dbReference type="ARBA" id="ARBA00022741"/>
    </source>
</evidence>
<gene>
    <name evidence="7" type="ORF">ER308_13030</name>
</gene>
<reference evidence="7 8" key="1">
    <citation type="submission" date="2019-01" db="EMBL/GenBank/DDBJ databases">
        <title>Egibacter rhizosphaerae EGI 80759T.</title>
        <authorList>
            <person name="Chen D.-D."/>
            <person name="Tian Y."/>
            <person name="Jiao J.-Y."/>
            <person name="Zhang X.-T."/>
            <person name="Zhang Y.-G."/>
            <person name="Zhang Y."/>
            <person name="Xiao M."/>
            <person name="Shu W.-S."/>
            <person name="Li W.-J."/>
        </authorList>
    </citation>
    <scope>NUCLEOTIDE SEQUENCE [LARGE SCALE GENOMIC DNA]</scope>
    <source>
        <strain evidence="7 8">EGI 80759</strain>
    </source>
</reference>
<dbReference type="InterPro" id="IPR003439">
    <property type="entry name" value="ABC_transporter-like_ATP-bd"/>
</dbReference>
<evidence type="ECO:0000256" key="5">
    <source>
        <dbReference type="ARBA" id="ARBA00022970"/>
    </source>
</evidence>
<feature type="domain" description="ABC transporter" evidence="6">
    <location>
        <begin position="2"/>
        <end position="234"/>
    </location>
</feature>